<evidence type="ECO:0000256" key="12">
    <source>
        <dbReference type="SAM" id="Coils"/>
    </source>
</evidence>
<dbReference type="GO" id="GO:0000278">
    <property type="term" value="P:mitotic cell cycle"/>
    <property type="evidence" value="ECO:0007669"/>
    <property type="project" value="TreeGrafter"/>
</dbReference>
<keyword evidence="4 11" id="KW-0493">Microtubule</keyword>
<keyword evidence="8 10" id="KW-0505">Motor protein</keyword>
<dbReference type="InterPro" id="IPR019821">
    <property type="entry name" value="Kinesin_motor_CS"/>
</dbReference>
<reference evidence="16" key="1">
    <citation type="submission" date="2023-03" db="UniProtKB">
        <authorList>
            <consortium name="WormBaseParasite"/>
        </authorList>
    </citation>
    <scope>IDENTIFICATION</scope>
</reference>
<feature type="coiled-coil region" evidence="12">
    <location>
        <begin position="546"/>
        <end position="660"/>
    </location>
</feature>
<dbReference type="SUPFAM" id="SSF52540">
    <property type="entry name" value="P-loop containing nucleoside triphosphate hydrolases"/>
    <property type="match status" value="1"/>
</dbReference>
<evidence type="ECO:0000256" key="13">
    <source>
        <dbReference type="SAM" id="MobiDB-lite"/>
    </source>
</evidence>
<protein>
    <recommendedName>
        <fullName evidence="11">Kinesin-like protein</fullName>
    </recommendedName>
</protein>
<keyword evidence="3" id="KW-0963">Cytoplasm</keyword>
<dbReference type="Pfam" id="PF00225">
    <property type="entry name" value="Kinesin"/>
    <property type="match status" value="1"/>
</dbReference>
<organism evidence="15 16">
    <name type="scientific">Ascaris lumbricoides</name>
    <name type="common">Giant roundworm</name>
    <dbReference type="NCBI Taxonomy" id="6252"/>
    <lineage>
        <taxon>Eukaryota</taxon>
        <taxon>Metazoa</taxon>
        <taxon>Ecdysozoa</taxon>
        <taxon>Nematoda</taxon>
        <taxon>Chromadorea</taxon>
        <taxon>Rhabditida</taxon>
        <taxon>Spirurina</taxon>
        <taxon>Ascaridomorpha</taxon>
        <taxon>Ascaridoidea</taxon>
        <taxon>Ascarididae</taxon>
        <taxon>Ascaris</taxon>
    </lineage>
</organism>
<dbReference type="Proteomes" id="UP000036681">
    <property type="component" value="Unplaced"/>
</dbReference>
<feature type="binding site" evidence="10">
    <location>
        <begin position="95"/>
        <end position="102"/>
    </location>
    <ligand>
        <name>ATP</name>
        <dbReference type="ChEBI" id="CHEBI:30616"/>
    </ligand>
</feature>
<dbReference type="InterPro" id="IPR027640">
    <property type="entry name" value="Kinesin-like_fam"/>
</dbReference>
<keyword evidence="6 10" id="KW-0067">ATP-binding</keyword>
<feature type="compositionally biased region" description="Acidic residues" evidence="13">
    <location>
        <begin position="377"/>
        <end position="386"/>
    </location>
</feature>
<evidence type="ECO:0000256" key="5">
    <source>
        <dbReference type="ARBA" id="ARBA00022741"/>
    </source>
</evidence>
<feature type="region of interest" description="Disordered" evidence="13">
    <location>
        <begin position="370"/>
        <end position="394"/>
    </location>
</feature>
<evidence type="ECO:0000256" key="6">
    <source>
        <dbReference type="ARBA" id="ARBA00022840"/>
    </source>
</evidence>
<evidence type="ECO:0000256" key="7">
    <source>
        <dbReference type="ARBA" id="ARBA00023054"/>
    </source>
</evidence>
<feature type="domain" description="Kinesin motor" evidence="14">
    <location>
        <begin position="9"/>
        <end position="339"/>
    </location>
</feature>
<dbReference type="AlphaFoldDB" id="A0A9J2PYT5"/>
<dbReference type="GO" id="GO:0005929">
    <property type="term" value="C:cilium"/>
    <property type="evidence" value="ECO:0007669"/>
    <property type="project" value="UniProtKB-SubCell"/>
</dbReference>
<dbReference type="InterPro" id="IPR001752">
    <property type="entry name" value="Kinesin_motor_dom"/>
</dbReference>
<dbReference type="InterPro" id="IPR036961">
    <property type="entry name" value="Kinesin_motor_dom_sf"/>
</dbReference>
<dbReference type="PANTHER" id="PTHR47968">
    <property type="entry name" value="CENTROMERE PROTEIN E"/>
    <property type="match status" value="1"/>
</dbReference>
<evidence type="ECO:0000313" key="16">
    <source>
        <dbReference type="WBParaSite" id="ALUE_0001513301-mRNA-1"/>
    </source>
</evidence>
<dbReference type="PRINTS" id="PR00380">
    <property type="entry name" value="KINESINHEAVY"/>
</dbReference>
<accession>A0A9J2PYT5</accession>
<keyword evidence="15" id="KW-1185">Reference proteome</keyword>
<dbReference type="PROSITE" id="PS50067">
    <property type="entry name" value="KINESIN_MOTOR_2"/>
    <property type="match status" value="1"/>
</dbReference>
<keyword evidence="5 10" id="KW-0547">Nucleotide-binding</keyword>
<dbReference type="SMART" id="SM00129">
    <property type="entry name" value="KISc"/>
    <property type="match status" value="1"/>
</dbReference>
<dbReference type="FunFam" id="3.40.850.10:FF:000029">
    <property type="entry name" value="Kinesin-like protein KIF17"/>
    <property type="match status" value="1"/>
</dbReference>
<evidence type="ECO:0000256" key="10">
    <source>
        <dbReference type="PROSITE-ProRule" id="PRU00283"/>
    </source>
</evidence>
<dbReference type="GO" id="GO:0005524">
    <property type="term" value="F:ATP binding"/>
    <property type="evidence" value="ECO:0007669"/>
    <property type="project" value="UniProtKB-UniRule"/>
</dbReference>
<evidence type="ECO:0000256" key="1">
    <source>
        <dbReference type="ARBA" id="ARBA00004138"/>
    </source>
</evidence>
<comment type="similarity">
    <text evidence="10 11">Belongs to the TRAFAC class myosin-kinesin ATPase superfamily. Kinesin family.</text>
</comment>
<comment type="subcellular location">
    <subcellularLocation>
        <location evidence="1">Cell projection</location>
        <location evidence="1">Cilium</location>
    </subcellularLocation>
    <subcellularLocation>
        <location evidence="2">Cytoplasm</location>
        <location evidence="2">Cytoskeleton</location>
    </subcellularLocation>
</comment>
<evidence type="ECO:0000256" key="8">
    <source>
        <dbReference type="ARBA" id="ARBA00023175"/>
    </source>
</evidence>
<name>A0A9J2PYT5_ASCLU</name>
<dbReference type="GO" id="GO:0007018">
    <property type="term" value="P:microtubule-based movement"/>
    <property type="evidence" value="ECO:0007669"/>
    <property type="project" value="InterPro"/>
</dbReference>
<proteinExistence type="inferred from homology"/>
<dbReference type="Gene3D" id="3.40.850.10">
    <property type="entry name" value="Kinesin motor domain"/>
    <property type="match status" value="1"/>
</dbReference>
<dbReference type="PROSITE" id="PS00411">
    <property type="entry name" value="KINESIN_MOTOR_1"/>
    <property type="match status" value="1"/>
</dbReference>
<keyword evidence="9" id="KW-0206">Cytoskeleton</keyword>
<dbReference type="InterPro" id="IPR027417">
    <property type="entry name" value="P-loop_NTPase"/>
</dbReference>
<evidence type="ECO:0000256" key="4">
    <source>
        <dbReference type="ARBA" id="ARBA00022701"/>
    </source>
</evidence>
<evidence type="ECO:0000256" key="2">
    <source>
        <dbReference type="ARBA" id="ARBA00004245"/>
    </source>
</evidence>
<sequence length="800" mass="90230">MVLDTEADNVRVVVRCRPLSEMERSQGNKSVVHVDVDTNSVSVTNPFSPQEPPRYFTFDAVFDETADQLSVYNIAARPIVDNVLKGYNGTILAYGQTGTGKTYTMSGLPDSPEQAGIIPNSFAHIFDHIAKCQQDKTFLVRVSYLEIYNEEIRDLLTKSPVHGLEIKERPDVGVYVKDLSSVTVSSADHMARIMQFGSNNRSVGATNMNIESSRSHALFTVTVECSERLGGRNHLTQGKLQLVDLAGSERQSKTGASGQRLKEASRINLSLSSLGNVISALVDTKATHIPYRNSKLTRLLQDSLGGNSKTVMCANIGPAAFNYDETVSTLRYANRAKNIKNVAHINEDPKDALLRKFQLEIEHLKKLLANDESSGSGEEETEEGEANEGGKRMKGKYDERIEQLEKNIELKRSELQKEKGMAEEERQALATELRAKEAELSRAKAEHDELMSKLRQIEKKLIVGGENMLEKAERQAKLLAESNAELERARANESHLRQALAEKNQERIDLEEKYNSLAEEAHGKTKKLKKVWTMLNAAKSELADVQSEHQREMEGLLDSVRQLRSELLLQLLIIGIFAELSRAKAEHDELMSKLRQIEKKLIVGGENMLEKAERQAKLLAESNAELERARANESHLRQALAEKNQERIDLEEKYNSLAEEAHGKTKKLKKVWTMLNAAKSELADVQSEHQREMEGLLDSVRQLRSELLLQLLIIDNYIPTEYLEMIERFVWWNEEVGDWQLKCIAYTGNNMRARNPLPSPAYRVENPQMRNLFLSYADEIGPSAQLEARSAKVRLKSGKR</sequence>
<dbReference type="PANTHER" id="PTHR47968:SF50">
    <property type="entry name" value="KINESIN-LIKE PROTEIN"/>
    <property type="match status" value="1"/>
</dbReference>
<dbReference type="GO" id="GO:0008017">
    <property type="term" value="F:microtubule binding"/>
    <property type="evidence" value="ECO:0007669"/>
    <property type="project" value="InterPro"/>
</dbReference>
<evidence type="ECO:0000313" key="15">
    <source>
        <dbReference type="Proteomes" id="UP000036681"/>
    </source>
</evidence>
<evidence type="ECO:0000256" key="3">
    <source>
        <dbReference type="ARBA" id="ARBA00022490"/>
    </source>
</evidence>
<evidence type="ECO:0000256" key="11">
    <source>
        <dbReference type="RuleBase" id="RU000394"/>
    </source>
</evidence>
<dbReference type="GO" id="GO:0003777">
    <property type="term" value="F:microtubule motor activity"/>
    <property type="evidence" value="ECO:0007669"/>
    <property type="project" value="InterPro"/>
</dbReference>
<keyword evidence="7 12" id="KW-0175">Coiled coil</keyword>
<evidence type="ECO:0000259" key="14">
    <source>
        <dbReference type="PROSITE" id="PS50067"/>
    </source>
</evidence>
<dbReference type="WBParaSite" id="ALUE_0001513301-mRNA-1">
    <property type="protein sequence ID" value="ALUE_0001513301-mRNA-1"/>
    <property type="gene ID" value="ALUE_0001513301"/>
</dbReference>
<dbReference type="GO" id="GO:0005874">
    <property type="term" value="C:microtubule"/>
    <property type="evidence" value="ECO:0007669"/>
    <property type="project" value="UniProtKB-KW"/>
</dbReference>
<evidence type="ECO:0000256" key="9">
    <source>
        <dbReference type="ARBA" id="ARBA00023212"/>
    </source>
</evidence>